<dbReference type="InterPro" id="IPR003593">
    <property type="entry name" value="AAA+_ATPase"/>
</dbReference>
<feature type="domain" description="ABC transporter" evidence="6">
    <location>
        <begin position="1"/>
        <end position="250"/>
    </location>
</feature>
<dbReference type="GO" id="GO:0005524">
    <property type="term" value="F:ATP binding"/>
    <property type="evidence" value="ECO:0007669"/>
    <property type="project" value="UniProtKB-KW"/>
</dbReference>
<dbReference type="PANTHER" id="PTHR19229">
    <property type="entry name" value="ATP-BINDING CASSETTE TRANSPORTER SUBFAMILY A ABCA"/>
    <property type="match status" value="1"/>
</dbReference>
<evidence type="ECO:0000256" key="3">
    <source>
        <dbReference type="ARBA" id="ARBA00022741"/>
    </source>
</evidence>
<dbReference type="SMART" id="SM00382">
    <property type="entry name" value="AAA"/>
    <property type="match status" value="1"/>
</dbReference>
<dbReference type="Pfam" id="PF00005">
    <property type="entry name" value="ABC_tran"/>
    <property type="match status" value="1"/>
</dbReference>
<feature type="transmembrane region" description="Helical" evidence="5">
    <location>
        <begin position="389"/>
        <end position="411"/>
    </location>
</feature>
<dbReference type="SUPFAM" id="SSF52540">
    <property type="entry name" value="P-loop containing nucleoside triphosphate hydrolases"/>
    <property type="match status" value="1"/>
</dbReference>
<keyword evidence="5" id="KW-0472">Membrane</keyword>
<dbReference type="PANTHER" id="PTHR19229:SF36">
    <property type="entry name" value="ATP-BINDING CASSETTE SUB-FAMILY A MEMBER 2"/>
    <property type="match status" value="1"/>
</dbReference>
<name>A0AAD9JZ38_RIDPI</name>
<sequence length="437" mass="49126">MRVISCAYVRLIEQVFGDEAVVDDVSLNLYEGQITVLLGSNGAGKTVLAHILAGNEIQWNIAPSYVQCYCDVTSGSIVINDQNLSTNRNQVNPTIGFCPEDDTLFLDLTVEEHIILFTQLRSNNNDIGDTSMESLMDDLDLTAYRHAEVSTLSNGLRRRLSILLAFVGSTQVIILDGASTGLDPRGKRLMWDMLVKYRPRRTILLITQCMLEADYLADQIAIMVDGRIECNGPPTFLKNTVGLRHSLVITTWPSCDKTDVTAALLNHIPNLLLDSSNALELCYRIPATSKDTFPKLFTALRYGQRKLRIASFTLCTTTIYDVFVSITKPIISRNLSTTKWEPASESCYCPLEELLKFPKVHIRHGWHRLPQQCCTLFKKRAIHMVRSPAVTILQVVSPFIIMMSAFVGIWLQDMQDFPPISLTDLSRSVNYDIVMRI</sequence>
<evidence type="ECO:0000256" key="1">
    <source>
        <dbReference type="ARBA" id="ARBA00022448"/>
    </source>
</evidence>
<accession>A0AAD9JZ38</accession>
<keyword evidence="2" id="KW-0677">Repeat</keyword>
<keyword evidence="3" id="KW-0547">Nucleotide-binding</keyword>
<dbReference type="Proteomes" id="UP001209878">
    <property type="component" value="Unassembled WGS sequence"/>
</dbReference>
<protein>
    <recommendedName>
        <fullName evidence="6">ABC transporter domain-containing protein</fullName>
    </recommendedName>
</protein>
<dbReference type="EMBL" id="JAODUO010001553">
    <property type="protein sequence ID" value="KAK2161907.1"/>
    <property type="molecule type" value="Genomic_DNA"/>
</dbReference>
<gene>
    <name evidence="7" type="ORF">NP493_1553g00015</name>
</gene>
<evidence type="ECO:0000256" key="5">
    <source>
        <dbReference type="SAM" id="Phobius"/>
    </source>
</evidence>
<dbReference type="PROSITE" id="PS50893">
    <property type="entry name" value="ABC_TRANSPORTER_2"/>
    <property type="match status" value="1"/>
</dbReference>
<dbReference type="InterPro" id="IPR026082">
    <property type="entry name" value="ABCA"/>
</dbReference>
<evidence type="ECO:0000256" key="2">
    <source>
        <dbReference type="ARBA" id="ARBA00022737"/>
    </source>
</evidence>
<dbReference type="Gene3D" id="3.40.50.300">
    <property type="entry name" value="P-loop containing nucleotide triphosphate hydrolases"/>
    <property type="match status" value="1"/>
</dbReference>
<keyword evidence="5" id="KW-0812">Transmembrane</keyword>
<dbReference type="CDD" id="cd03263">
    <property type="entry name" value="ABC_subfamily_A"/>
    <property type="match status" value="1"/>
</dbReference>
<comment type="caution">
    <text evidence="7">The sequence shown here is derived from an EMBL/GenBank/DDBJ whole genome shotgun (WGS) entry which is preliminary data.</text>
</comment>
<dbReference type="InterPro" id="IPR003439">
    <property type="entry name" value="ABC_transporter-like_ATP-bd"/>
</dbReference>
<evidence type="ECO:0000313" key="7">
    <source>
        <dbReference type="EMBL" id="KAK2161907.1"/>
    </source>
</evidence>
<evidence type="ECO:0000259" key="6">
    <source>
        <dbReference type="PROSITE" id="PS50893"/>
    </source>
</evidence>
<proteinExistence type="predicted"/>
<dbReference type="AlphaFoldDB" id="A0AAD9JZ38"/>
<keyword evidence="4" id="KW-0067">ATP-binding</keyword>
<dbReference type="GO" id="GO:0016887">
    <property type="term" value="F:ATP hydrolysis activity"/>
    <property type="evidence" value="ECO:0007669"/>
    <property type="project" value="InterPro"/>
</dbReference>
<dbReference type="GO" id="GO:0005319">
    <property type="term" value="F:lipid transporter activity"/>
    <property type="evidence" value="ECO:0007669"/>
    <property type="project" value="TreeGrafter"/>
</dbReference>
<keyword evidence="5" id="KW-1133">Transmembrane helix</keyword>
<organism evidence="7 8">
    <name type="scientific">Ridgeia piscesae</name>
    <name type="common">Tubeworm</name>
    <dbReference type="NCBI Taxonomy" id="27915"/>
    <lineage>
        <taxon>Eukaryota</taxon>
        <taxon>Metazoa</taxon>
        <taxon>Spiralia</taxon>
        <taxon>Lophotrochozoa</taxon>
        <taxon>Annelida</taxon>
        <taxon>Polychaeta</taxon>
        <taxon>Sedentaria</taxon>
        <taxon>Canalipalpata</taxon>
        <taxon>Sabellida</taxon>
        <taxon>Siboglinidae</taxon>
        <taxon>Ridgeia</taxon>
    </lineage>
</organism>
<keyword evidence="1" id="KW-0813">Transport</keyword>
<dbReference type="GO" id="GO:0016020">
    <property type="term" value="C:membrane"/>
    <property type="evidence" value="ECO:0007669"/>
    <property type="project" value="InterPro"/>
</dbReference>
<dbReference type="InterPro" id="IPR027417">
    <property type="entry name" value="P-loop_NTPase"/>
</dbReference>
<reference evidence="7" key="1">
    <citation type="journal article" date="2023" name="Mol. Biol. Evol.">
        <title>Third-Generation Sequencing Reveals the Adaptive Role of the Epigenome in Three Deep-Sea Polychaetes.</title>
        <authorList>
            <person name="Perez M."/>
            <person name="Aroh O."/>
            <person name="Sun Y."/>
            <person name="Lan Y."/>
            <person name="Juniper S.K."/>
            <person name="Young C.R."/>
            <person name="Angers B."/>
            <person name="Qian P.Y."/>
        </authorList>
    </citation>
    <scope>NUCLEOTIDE SEQUENCE</scope>
    <source>
        <strain evidence="7">R07B-5</strain>
    </source>
</reference>
<dbReference type="GO" id="GO:0140359">
    <property type="term" value="F:ABC-type transporter activity"/>
    <property type="evidence" value="ECO:0007669"/>
    <property type="project" value="InterPro"/>
</dbReference>
<evidence type="ECO:0000313" key="8">
    <source>
        <dbReference type="Proteomes" id="UP001209878"/>
    </source>
</evidence>
<keyword evidence="8" id="KW-1185">Reference proteome</keyword>
<evidence type="ECO:0000256" key="4">
    <source>
        <dbReference type="ARBA" id="ARBA00022840"/>
    </source>
</evidence>